<dbReference type="AlphaFoldDB" id="A0A0B2VYC8"/>
<dbReference type="EMBL" id="JPKZ01000210">
    <property type="protein sequence ID" value="KHN88556.1"/>
    <property type="molecule type" value="Genomic_DNA"/>
</dbReference>
<proteinExistence type="predicted"/>
<feature type="transmembrane region" description="Helical" evidence="1">
    <location>
        <begin position="67"/>
        <end position="89"/>
    </location>
</feature>
<name>A0A0B2VYC8_TOXCA</name>
<reference evidence="2 3" key="1">
    <citation type="submission" date="2014-11" db="EMBL/GenBank/DDBJ databases">
        <title>Genetic blueprint of the zoonotic pathogen Toxocara canis.</title>
        <authorList>
            <person name="Zhu X.-Q."/>
            <person name="Korhonen P.K."/>
            <person name="Cai H."/>
            <person name="Young N.D."/>
            <person name="Nejsum P."/>
            <person name="von Samson-Himmelstjerna G."/>
            <person name="Boag P.R."/>
            <person name="Tan P."/>
            <person name="Li Q."/>
            <person name="Min J."/>
            <person name="Yang Y."/>
            <person name="Wang X."/>
            <person name="Fang X."/>
            <person name="Hall R.S."/>
            <person name="Hofmann A."/>
            <person name="Sternberg P.W."/>
            <person name="Jex A.R."/>
            <person name="Gasser R.B."/>
        </authorList>
    </citation>
    <scope>NUCLEOTIDE SEQUENCE [LARGE SCALE GENOMIC DNA]</scope>
    <source>
        <strain evidence="2">PN_DK_2014</strain>
    </source>
</reference>
<gene>
    <name evidence="2" type="ORF">Tcan_04030</name>
</gene>
<keyword evidence="3" id="KW-1185">Reference proteome</keyword>
<accession>A0A0B2VYC8</accession>
<comment type="caution">
    <text evidence="2">The sequence shown here is derived from an EMBL/GenBank/DDBJ whole genome shotgun (WGS) entry which is preliminary data.</text>
</comment>
<evidence type="ECO:0000313" key="3">
    <source>
        <dbReference type="Proteomes" id="UP000031036"/>
    </source>
</evidence>
<dbReference type="Proteomes" id="UP000031036">
    <property type="component" value="Unassembled WGS sequence"/>
</dbReference>
<evidence type="ECO:0000313" key="2">
    <source>
        <dbReference type="EMBL" id="KHN88556.1"/>
    </source>
</evidence>
<keyword evidence="1" id="KW-1133">Transmembrane helix</keyword>
<keyword evidence="1" id="KW-0812">Transmembrane</keyword>
<evidence type="ECO:0000256" key="1">
    <source>
        <dbReference type="SAM" id="Phobius"/>
    </source>
</evidence>
<protein>
    <submittedName>
        <fullName evidence="2">Uncharacterized protein</fullName>
    </submittedName>
</protein>
<sequence>MNQAHRRSSTCSIVRRLSRPHDGFTRTSSLICVEWLPFTRPPLRSVSLHLAVALFLLDSSRRADSRLVTYTLFPVIFAESLTLCLRIFVNTLLTPSISLFTFRGIAKVLRRTNLLNREVKADEDRSKRAKLPSTIDGLLGVNGRDERKWNCVHLNDESISMPHTTKSIKIGTIKSITTKSINQYKQLNQINCWLISVFTPP</sequence>
<organism evidence="2 3">
    <name type="scientific">Toxocara canis</name>
    <name type="common">Canine roundworm</name>
    <dbReference type="NCBI Taxonomy" id="6265"/>
    <lineage>
        <taxon>Eukaryota</taxon>
        <taxon>Metazoa</taxon>
        <taxon>Ecdysozoa</taxon>
        <taxon>Nematoda</taxon>
        <taxon>Chromadorea</taxon>
        <taxon>Rhabditida</taxon>
        <taxon>Spirurina</taxon>
        <taxon>Ascaridomorpha</taxon>
        <taxon>Ascaridoidea</taxon>
        <taxon>Toxocaridae</taxon>
        <taxon>Toxocara</taxon>
    </lineage>
</organism>
<keyword evidence="1" id="KW-0472">Membrane</keyword>